<dbReference type="AlphaFoldDB" id="A0A8J3VIY1"/>
<dbReference type="EMBL" id="BONY01000036">
    <property type="protein sequence ID" value="GIH07423.1"/>
    <property type="molecule type" value="Genomic_DNA"/>
</dbReference>
<accession>A0A8J3VIY1</accession>
<comment type="caution">
    <text evidence="1">The sequence shown here is derived from an EMBL/GenBank/DDBJ whole genome shotgun (WGS) entry which is preliminary data.</text>
</comment>
<proteinExistence type="predicted"/>
<reference evidence="1" key="1">
    <citation type="submission" date="2021-01" db="EMBL/GenBank/DDBJ databases">
        <title>Whole genome shotgun sequence of Rhizocola hellebori NBRC 109834.</title>
        <authorList>
            <person name="Komaki H."/>
            <person name="Tamura T."/>
        </authorList>
    </citation>
    <scope>NUCLEOTIDE SEQUENCE</scope>
    <source>
        <strain evidence="1">NBRC 109834</strain>
    </source>
</reference>
<gene>
    <name evidence="1" type="ORF">Rhe02_54900</name>
</gene>
<sequence>MGKIVHTTKADVERRKAEILARCIEATVVGDVPIRDAVDREDRVKGQTVRLDPQDMANPQPGRTLIQPLIEAGCIELVAAEGAPEA</sequence>
<dbReference type="Proteomes" id="UP000612899">
    <property type="component" value="Unassembled WGS sequence"/>
</dbReference>
<protein>
    <submittedName>
        <fullName evidence="1">Uncharacterized protein</fullName>
    </submittedName>
</protein>
<name>A0A8J3VIY1_9ACTN</name>
<evidence type="ECO:0000313" key="2">
    <source>
        <dbReference type="Proteomes" id="UP000612899"/>
    </source>
</evidence>
<organism evidence="1 2">
    <name type="scientific">Rhizocola hellebori</name>
    <dbReference type="NCBI Taxonomy" id="1392758"/>
    <lineage>
        <taxon>Bacteria</taxon>
        <taxon>Bacillati</taxon>
        <taxon>Actinomycetota</taxon>
        <taxon>Actinomycetes</taxon>
        <taxon>Micromonosporales</taxon>
        <taxon>Micromonosporaceae</taxon>
        <taxon>Rhizocola</taxon>
    </lineage>
</organism>
<keyword evidence="2" id="KW-1185">Reference proteome</keyword>
<dbReference type="RefSeq" id="WP_203911213.1">
    <property type="nucleotide sequence ID" value="NZ_BONY01000036.1"/>
</dbReference>
<evidence type="ECO:0000313" key="1">
    <source>
        <dbReference type="EMBL" id="GIH07423.1"/>
    </source>
</evidence>